<feature type="compositionally biased region" description="Basic and acidic residues" evidence="1">
    <location>
        <begin position="952"/>
        <end position="964"/>
    </location>
</feature>
<dbReference type="OrthoDB" id="118550at2759"/>
<feature type="region of interest" description="Disordered" evidence="1">
    <location>
        <begin position="1152"/>
        <end position="1191"/>
    </location>
</feature>
<feature type="compositionally biased region" description="Polar residues" evidence="1">
    <location>
        <begin position="761"/>
        <end position="777"/>
    </location>
</feature>
<feature type="compositionally biased region" description="Basic and acidic residues" evidence="1">
    <location>
        <begin position="895"/>
        <end position="905"/>
    </location>
</feature>
<dbReference type="SMART" id="SM00717">
    <property type="entry name" value="SANT"/>
    <property type="match status" value="1"/>
</dbReference>
<proteinExistence type="predicted"/>
<feature type="region of interest" description="Disordered" evidence="1">
    <location>
        <begin position="875"/>
        <end position="1090"/>
    </location>
</feature>
<feature type="region of interest" description="Disordered" evidence="1">
    <location>
        <begin position="602"/>
        <end position="684"/>
    </location>
</feature>
<reference evidence="4 5" key="1">
    <citation type="submission" date="2022-04" db="UniProtKB">
        <authorList>
            <consortium name="RefSeq"/>
        </authorList>
    </citation>
    <scope>IDENTIFICATION</scope>
    <source>
        <strain evidence="4 5">J_2021</strain>
        <tissue evidence="4 5">Erythrocytes</tissue>
    </source>
</reference>
<dbReference type="RefSeq" id="XP_018087303.1">
    <property type="nucleotide sequence ID" value="XM_018231814.2"/>
</dbReference>
<evidence type="ECO:0000259" key="2">
    <source>
        <dbReference type="PROSITE" id="PS50090"/>
    </source>
</evidence>
<dbReference type="Proteomes" id="UP000186698">
    <property type="component" value="Chromosome 8S"/>
</dbReference>
<dbReference type="GO" id="GO:0000775">
    <property type="term" value="C:chromosome, centromeric region"/>
    <property type="evidence" value="ECO:0000318"/>
    <property type="project" value="GO_Central"/>
</dbReference>
<evidence type="ECO:0000313" key="4">
    <source>
        <dbReference type="RefSeq" id="XP_018087302.1"/>
    </source>
</evidence>
<feature type="compositionally biased region" description="Basic and acidic residues" evidence="1">
    <location>
        <begin position="1173"/>
        <end position="1188"/>
    </location>
</feature>
<feature type="compositionally biased region" description="Basic residues" evidence="1">
    <location>
        <begin position="987"/>
        <end position="996"/>
    </location>
</feature>
<keyword evidence="3" id="KW-1185">Reference proteome</keyword>
<dbReference type="Pfam" id="PF09133">
    <property type="entry name" value="SANTA"/>
    <property type="match status" value="1"/>
</dbReference>
<feature type="compositionally biased region" description="Polar residues" evidence="1">
    <location>
        <begin position="1025"/>
        <end position="1035"/>
    </location>
</feature>
<dbReference type="InterPro" id="IPR001005">
    <property type="entry name" value="SANT/Myb"/>
</dbReference>
<dbReference type="CDD" id="cd00167">
    <property type="entry name" value="SANT"/>
    <property type="match status" value="1"/>
</dbReference>
<dbReference type="RefSeq" id="XP_018087302.1">
    <property type="nucleotide sequence ID" value="XM_018231813.2"/>
</dbReference>
<feature type="compositionally biased region" description="Low complexity" evidence="1">
    <location>
        <begin position="615"/>
        <end position="624"/>
    </location>
</feature>
<dbReference type="InterPro" id="IPR039110">
    <property type="entry name" value="KNL2-like"/>
</dbReference>
<dbReference type="GeneID" id="100861432"/>
<feature type="domain" description="Myb-like" evidence="2">
    <location>
        <begin position="1111"/>
        <end position="1153"/>
    </location>
</feature>
<dbReference type="Pfam" id="PF00249">
    <property type="entry name" value="Myb_DNA-binding"/>
    <property type="match status" value="1"/>
</dbReference>
<dbReference type="InterPro" id="IPR015216">
    <property type="entry name" value="SANTA"/>
</dbReference>
<feature type="compositionally biased region" description="Polar residues" evidence="1">
    <location>
        <begin position="644"/>
        <end position="673"/>
    </location>
</feature>
<dbReference type="CTD" id="100861432"/>
<feature type="compositionally biased region" description="Low complexity" evidence="1">
    <location>
        <begin position="310"/>
        <end position="319"/>
    </location>
</feature>
<dbReference type="PROSITE" id="PS50090">
    <property type="entry name" value="MYB_LIKE"/>
    <property type="match status" value="1"/>
</dbReference>
<evidence type="ECO:0000313" key="5">
    <source>
        <dbReference type="RefSeq" id="XP_018087303.1"/>
    </source>
</evidence>
<feature type="compositionally biased region" description="Polar residues" evidence="1">
    <location>
        <begin position="875"/>
        <end position="887"/>
    </location>
</feature>
<accession>A0A8J0TP49</accession>
<feature type="region of interest" description="Disordered" evidence="1">
    <location>
        <begin position="823"/>
        <end position="861"/>
    </location>
</feature>
<organism evidence="5">
    <name type="scientific">Xenopus laevis</name>
    <name type="common">African clawed frog</name>
    <dbReference type="NCBI Taxonomy" id="8355"/>
    <lineage>
        <taxon>Eukaryota</taxon>
        <taxon>Metazoa</taxon>
        <taxon>Chordata</taxon>
        <taxon>Craniata</taxon>
        <taxon>Vertebrata</taxon>
        <taxon>Euteleostomi</taxon>
        <taxon>Amphibia</taxon>
        <taxon>Batrachia</taxon>
        <taxon>Anura</taxon>
        <taxon>Pipoidea</taxon>
        <taxon>Pipidae</taxon>
        <taxon>Xenopodinae</taxon>
        <taxon>Xenopus</taxon>
        <taxon>Xenopus</taxon>
    </lineage>
</organism>
<feature type="region of interest" description="Disordered" evidence="1">
    <location>
        <begin position="244"/>
        <end position="268"/>
    </location>
</feature>
<evidence type="ECO:0000313" key="3">
    <source>
        <dbReference type="Proteomes" id="UP000186698"/>
    </source>
</evidence>
<dbReference type="PANTHER" id="PTHR16124:SF3">
    <property type="entry name" value="MIS18-BINDING PROTEIN 1"/>
    <property type="match status" value="1"/>
</dbReference>
<feature type="compositionally biased region" description="Polar residues" evidence="1">
    <location>
        <begin position="846"/>
        <end position="861"/>
    </location>
</feature>
<name>A0A8J0TP49_XENLA</name>
<feature type="region of interest" description="Disordered" evidence="1">
    <location>
        <begin position="748"/>
        <end position="777"/>
    </location>
</feature>
<feature type="compositionally biased region" description="Polar residues" evidence="1">
    <location>
        <begin position="823"/>
        <end position="833"/>
    </location>
</feature>
<dbReference type="InterPro" id="IPR009057">
    <property type="entry name" value="Homeodomain-like_sf"/>
</dbReference>
<dbReference type="SUPFAM" id="SSF46689">
    <property type="entry name" value="Homeodomain-like"/>
    <property type="match status" value="1"/>
</dbReference>
<feature type="region of interest" description="Disordered" evidence="1">
    <location>
        <begin position="289"/>
        <end position="341"/>
    </location>
</feature>
<feature type="compositionally biased region" description="Polar residues" evidence="1">
    <location>
        <begin position="1052"/>
        <end position="1083"/>
    </location>
</feature>
<protein>
    <submittedName>
        <fullName evidence="4 5">MIS18 binding protein 1 b isoform X1</fullName>
    </submittedName>
</protein>
<gene>
    <name evidence="4 5" type="primary">mis18bp1b</name>
</gene>
<sequence>MKGKSSEMFITTSNTHHNDPPATSNGGMHLKSIPLDIIPSNTLTPIKDLQKLCMEQPCTSTTPAKKPNQLVYTTTALQSTLIQDGTCPLEFPNLSVIKPSGVPQGIKLCRNDPAPHGTIGYFTSADADFVLESPAKIFQRMKAFKVQEKKLQTPIKNKKFSDILNCQRDMILTPITNLSVYSRERGSRLFLKQLMNTNGKPACSNMCSDSEIPTDILTASPAKTFLLMKEKALERQKLIHKDATHSQKGVDVTTPNTGSNRVFPVENPEKPAKRVDFLKVSEECIVSSTNPSPDIALGEKRNEEEDDEVSQQSQLSSLQNETLTPEICKQTSSRKSKENLKTASEHLYNKTGFMVEPKFMPGIEKLKNLGIKGPTLCPDMCDILLISPKIHIPRKQKSREVPAAVLYPDTNRSNPKEKENILLTEWIVTFSNKAGVCLEGKRVDASGLYWHSNVIVERIQSDKVKTFSGRVYELKGEADKATMQLEGGGFPPWFVHKFASGFPEDWKTHVDRVLKERHRAEIKGKNINRMKNGDIKQNSLKGIQERAKHCCTDTKNKPARQRNDLSKELMRRLPSSATINTRFNLGDTDQRKTRACSALHTEPKGMTSNNVQCRTSDSWDSSNSDTDREKTRRRKIVSKDHTSKLTNNLSTTDARINPSHNNNCTYDLSSEGSPTVPKERPALVKSRNVITDLQTKHRSVSEELHSSLLPKPFNYTKHIAIKVQNSTYDASPSESDVNIHPYTTRCPTSYSASGKQRVENEQNTPPAQLSNRDATVSRSGRLIKPVLKYWCGERVVTDRNLNFVIEEGSADYLEADTSLVKTNSETECRQPSTPKELGKISPRLNKGSSNMEQQQRSTQLRKQIWTKDSILNRNESLGKSSTDTSVFESEIGTRQSEKDSKEDQICKLPLQKPGNAPVDLGDNLSETESSEEDSPSGHISIKRTPRSLSQKDMNKCKQDLHTEGNKYGSVEFLNNLRSSPKETLKQKGPRHKRSRGYKAEPQSIDLLSSADSDKEKRTNARKSSVRNNLRSQRQAGRSALRACKFSLEASEETSSSDNDPQQQPTNATARSSMGSVRSPTSRLVFSKRTRVLPRNQSSAVPFIKMNHGEEWTEKEVERLYKAISALPKHKNEFWVEVAMSVGSRSAEECQEKYLENQQSRASKAQSKKKPESRKKEQKAGSGSEEKPLKITAKVGTLKRKQQMRQFLEQIPKDDHDDIFTATPFQSKRVKLPTFKASHEDDVFQLSNTDPTTPSSSLFPWAYTPQCDHISPGMLGSIHRLELRVPLQFLNGQRHWAEAVKIHRTLENSLKLTNQLHQMMMTMKKRTSIFQTLLHRQSNNSLPNFSVQNKHFIDDPAHMLLISVTTKKEFFRQM</sequence>
<dbReference type="PANTHER" id="PTHR16124">
    <property type="entry name" value="MIS18-BINDING PROTEIN 1"/>
    <property type="match status" value="1"/>
</dbReference>
<evidence type="ECO:0000256" key="1">
    <source>
        <dbReference type="SAM" id="MobiDB-lite"/>
    </source>
</evidence>
<dbReference type="Gene3D" id="1.10.10.60">
    <property type="entry name" value="Homeodomain-like"/>
    <property type="match status" value="1"/>
</dbReference>